<dbReference type="EMBL" id="CAXLJM020000015">
    <property type="protein sequence ID" value="CAL8081910.1"/>
    <property type="molecule type" value="Genomic_DNA"/>
</dbReference>
<evidence type="ECO:0000256" key="2">
    <source>
        <dbReference type="SAM" id="MobiDB-lite"/>
    </source>
</evidence>
<feature type="coiled-coil region" evidence="1">
    <location>
        <begin position="314"/>
        <end position="341"/>
    </location>
</feature>
<evidence type="ECO:0000313" key="3">
    <source>
        <dbReference type="EMBL" id="CAL8081910.1"/>
    </source>
</evidence>
<protein>
    <submittedName>
        <fullName evidence="3">Uncharacterized protein</fullName>
    </submittedName>
</protein>
<evidence type="ECO:0000313" key="4">
    <source>
        <dbReference type="Proteomes" id="UP001642540"/>
    </source>
</evidence>
<organism evidence="3 4">
    <name type="scientific">Orchesella dallaii</name>
    <dbReference type="NCBI Taxonomy" id="48710"/>
    <lineage>
        <taxon>Eukaryota</taxon>
        <taxon>Metazoa</taxon>
        <taxon>Ecdysozoa</taxon>
        <taxon>Arthropoda</taxon>
        <taxon>Hexapoda</taxon>
        <taxon>Collembola</taxon>
        <taxon>Entomobryomorpha</taxon>
        <taxon>Entomobryoidea</taxon>
        <taxon>Orchesellidae</taxon>
        <taxon>Orchesellinae</taxon>
        <taxon>Orchesella</taxon>
    </lineage>
</organism>
<evidence type="ECO:0000256" key="1">
    <source>
        <dbReference type="SAM" id="Coils"/>
    </source>
</evidence>
<accession>A0ABP1PY16</accession>
<feature type="region of interest" description="Disordered" evidence="2">
    <location>
        <begin position="132"/>
        <end position="154"/>
    </location>
</feature>
<keyword evidence="1" id="KW-0175">Coiled coil</keyword>
<reference evidence="3 4" key="1">
    <citation type="submission" date="2024-08" db="EMBL/GenBank/DDBJ databases">
        <authorList>
            <person name="Cucini C."/>
            <person name="Frati F."/>
        </authorList>
    </citation>
    <scope>NUCLEOTIDE SEQUENCE [LARGE SCALE GENOMIC DNA]</scope>
</reference>
<proteinExistence type="predicted"/>
<sequence>MELHVEAMRHCIAHELCGENDDICSMQGVSIDDFEEDINDRDNNLDSEAEDTDYDAIEDEDESEAEEEEDENSDDDSQLHALIDDLELKFRMLVSSKIGEVEQFFDDANTLQQHVSHSTLADSRKKCDQSVTVENYTQQESQDKDTARNSKSLAECSSSKVQVQMYDMGTQTDEDIVCQASVKTINCAPEVSNNTPVTLTSLSDKARIEISQLRDVRDSLISQRQQWATQLKQCKDENNAETKKAEAKMYELEEAVEALDTAIEFKNEIVLGQPQTKVTESISPGTSEADLVTRLETLSLEELQRLLCKYFAKVVELRTSSRRLEKHLEHAENSNEKLRERLVGEHKLLKEMHLDYQSRIRLIFSGNNPNAALDSYLRKMDEQLAAARKKQHDLERSLTELLVRHGYLVNGADYDVKQVVKMLGIESQLAGTTHRAQDGGAGAEGSAQPSHTRGLEAPGPSAWHKGTKSRFAGLGHRRNGRQLDGHELQRIHRDVRLVEGWDREREREHRPLVQPAQPTEVRREKRRIIIQPSNGVPSSTQPHHGSPNHHYQHPHQPGHGSHQYGYK</sequence>
<feature type="region of interest" description="Disordered" evidence="2">
    <location>
        <begin position="433"/>
        <end position="486"/>
    </location>
</feature>
<dbReference type="Proteomes" id="UP001642540">
    <property type="component" value="Unassembled WGS sequence"/>
</dbReference>
<feature type="compositionally biased region" description="Acidic residues" evidence="2">
    <location>
        <begin position="37"/>
        <end position="76"/>
    </location>
</feature>
<feature type="compositionally biased region" description="Polar residues" evidence="2">
    <location>
        <begin position="531"/>
        <end position="543"/>
    </location>
</feature>
<feature type="coiled-coil region" evidence="1">
    <location>
        <begin position="235"/>
        <end position="262"/>
    </location>
</feature>
<comment type="caution">
    <text evidence="3">The sequence shown here is derived from an EMBL/GenBank/DDBJ whole genome shotgun (WGS) entry which is preliminary data.</text>
</comment>
<feature type="region of interest" description="Disordered" evidence="2">
    <location>
        <begin position="37"/>
        <end position="78"/>
    </location>
</feature>
<keyword evidence="4" id="KW-1185">Reference proteome</keyword>
<gene>
    <name evidence="3" type="ORF">ODALV1_LOCUS5056</name>
</gene>
<name>A0ABP1PY16_9HEXA</name>
<feature type="compositionally biased region" description="Low complexity" evidence="2">
    <location>
        <begin position="554"/>
        <end position="567"/>
    </location>
</feature>
<feature type="region of interest" description="Disordered" evidence="2">
    <location>
        <begin position="503"/>
        <end position="567"/>
    </location>
</feature>